<feature type="compositionally biased region" description="Polar residues" evidence="1">
    <location>
        <begin position="430"/>
        <end position="445"/>
    </location>
</feature>
<keyword evidence="2" id="KW-1133">Transmembrane helix</keyword>
<accession>A0AA88HBV1</accession>
<dbReference type="EMBL" id="JAVRJZ010000020">
    <property type="protein sequence ID" value="KAK2706160.1"/>
    <property type="molecule type" value="Genomic_DNA"/>
</dbReference>
<feature type="transmembrane region" description="Helical" evidence="2">
    <location>
        <begin position="97"/>
        <end position="121"/>
    </location>
</feature>
<keyword evidence="2" id="KW-0812">Transmembrane</keyword>
<organism evidence="3 4">
    <name type="scientific">Artemia franciscana</name>
    <name type="common">Brine shrimp</name>
    <name type="synonym">Artemia sanfranciscana</name>
    <dbReference type="NCBI Taxonomy" id="6661"/>
    <lineage>
        <taxon>Eukaryota</taxon>
        <taxon>Metazoa</taxon>
        <taxon>Ecdysozoa</taxon>
        <taxon>Arthropoda</taxon>
        <taxon>Crustacea</taxon>
        <taxon>Branchiopoda</taxon>
        <taxon>Anostraca</taxon>
        <taxon>Artemiidae</taxon>
        <taxon>Artemia</taxon>
    </lineage>
</organism>
<evidence type="ECO:0000313" key="4">
    <source>
        <dbReference type="Proteomes" id="UP001187531"/>
    </source>
</evidence>
<keyword evidence="4" id="KW-1185">Reference proteome</keyword>
<keyword evidence="2" id="KW-0472">Membrane</keyword>
<evidence type="ECO:0000256" key="2">
    <source>
        <dbReference type="SAM" id="Phobius"/>
    </source>
</evidence>
<comment type="caution">
    <text evidence="3">The sequence shown here is derived from an EMBL/GenBank/DDBJ whole genome shotgun (WGS) entry which is preliminary data.</text>
</comment>
<sequence length="455" mass="50746">MEQYVEDDNWWNDADVIDLVEENGWEEPMACDSFEFCEAFPSFVPPPPAPPFMSELVQEGLKLDNVDDEERCIMCDWINSNFTGSLLSNTEIPQQRAWISMLIIVALASAMIGAILMIFLLRCRRLKVIPTAGNSAMLSVGYNSGSNKDGPSQNSTINSHSIPALAHSCGTLNVPHICTLQQSNFNSKRSRWSLKWWKKVPKNSLEDRANPYASVNDQASAVYAELNSASSSLNNRDDLYHGYLSNMYSEIVDIPLHAVHHGHQLPITASFRHMIRENAYENAVNQPSEQCLSSGCPSSTSSSAYYSDLSNPEQCSRTCSNPRLQRFPSRSCSTCCRPTRAHVQSVFSIPHCHTPHCVPPVSCNLHTISRASIRGRDLMPVALEVIPDNVAVDPQLLQNLAPNLTRNQTFSEIYDYETSLKRPLPPLPSRQAQGPQKRYSGNSESSEVHVPSQYV</sequence>
<evidence type="ECO:0000313" key="3">
    <source>
        <dbReference type="EMBL" id="KAK2706160.1"/>
    </source>
</evidence>
<gene>
    <name evidence="3" type="ORF">QYM36_016256</name>
</gene>
<feature type="region of interest" description="Disordered" evidence="1">
    <location>
        <begin position="421"/>
        <end position="455"/>
    </location>
</feature>
<reference evidence="3" key="1">
    <citation type="submission" date="2023-07" db="EMBL/GenBank/DDBJ databases">
        <title>Chromosome-level genome assembly of Artemia franciscana.</title>
        <authorList>
            <person name="Jo E."/>
        </authorList>
    </citation>
    <scope>NUCLEOTIDE SEQUENCE</scope>
    <source>
        <tissue evidence="3">Whole body</tissue>
    </source>
</reference>
<proteinExistence type="predicted"/>
<name>A0AA88HBV1_ARTSF</name>
<evidence type="ECO:0000256" key="1">
    <source>
        <dbReference type="SAM" id="MobiDB-lite"/>
    </source>
</evidence>
<protein>
    <submittedName>
        <fullName evidence="3">Uncharacterized protein</fullName>
    </submittedName>
</protein>
<dbReference type="AlphaFoldDB" id="A0AA88HBV1"/>
<dbReference type="Proteomes" id="UP001187531">
    <property type="component" value="Unassembled WGS sequence"/>
</dbReference>